<organism evidence="5 6">
    <name type="scientific">Leptospira idonii</name>
    <dbReference type="NCBI Taxonomy" id="1193500"/>
    <lineage>
        <taxon>Bacteria</taxon>
        <taxon>Pseudomonadati</taxon>
        <taxon>Spirochaetota</taxon>
        <taxon>Spirochaetia</taxon>
        <taxon>Leptospirales</taxon>
        <taxon>Leptospiraceae</taxon>
        <taxon>Leptospira</taxon>
    </lineage>
</organism>
<keyword evidence="2" id="KW-0597">Phosphoprotein</keyword>
<dbReference type="InterPro" id="IPR011042">
    <property type="entry name" value="6-blade_b-propeller_TolB-like"/>
</dbReference>
<feature type="domain" description="Strictosidine synthase conserved region" evidence="4">
    <location>
        <begin position="139"/>
        <end position="224"/>
    </location>
</feature>
<keyword evidence="3" id="KW-0325">Glycoprotein</keyword>
<dbReference type="Pfam" id="PF03088">
    <property type="entry name" value="Str_synth"/>
    <property type="match status" value="1"/>
</dbReference>
<dbReference type="OrthoDB" id="241638at2"/>
<reference evidence="5" key="1">
    <citation type="journal article" date="2019" name="PLoS Negl. Trop. Dis.">
        <title>Revisiting the worldwide diversity of Leptospira species in the environment.</title>
        <authorList>
            <person name="Vincent A.T."/>
            <person name="Schiettekatte O."/>
            <person name="Bourhy P."/>
            <person name="Veyrier F.J."/>
            <person name="Picardeau M."/>
        </authorList>
    </citation>
    <scope>NUCLEOTIDE SEQUENCE [LARGE SCALE GENOMIC DNA]</scope>
    <source>
        <strain evidence="5">201300427</strain>
    </source>
</reference>
<evidence type="ECO:0000256" key="1">
    <source>
        <dbReference type="ARBA" id="ARBA00009191"/>
    </source>
</evidence>
<keyword evidence="6" id="KW-1185">Reference proteome</keyword>
<dbReference type="SUPFAM" id="SSF63829">
    <property type="entry name" value="Calcium-dependent phosphotriesterase"/>
    <property type="match status" value="1"/>
</dbReference>
<dbReference type="AlphaFoldDB" id="A0A4R9M5G4"/>
<dbReference type="GO" id="GO:0016787">
    <property type="term" value="F:hydrolase activity"/>
    <property type="evidence" value="ECO:0007669"/>
    <property type="project" value="TreeGrafter"/>
</dbReference>
<dbReference type="PROSITE" id="PS51257">
    <property type="entry name" value="PROKAR_LIPOPROTEIN"/>
    <property type="match status" value="1"/>
</dbReference>
<dbReference type="FunFam" id="2.120.10.30:FF:000066">
    <property type="entry name" value="ABC transporter permease protein"/>
    <property type="match status" value="1"/>
</dbReference>
<dbReference type="Proteomes" id="UP000298058">
    <property type="component" value="Unassembled WGS sequence"/>
</dbReference>
<dbReference type="EMBL" id="RQHW01000002">
    <property type="protein sequence ID" value="TGN21055.1"/>
    <property type="molecule type" value="Genomic_DNA"/>
</dbReference>
<evidence type="ECO:0000256" key="2">
    <source>
        <dbReference type="ARBA" id="ARBA00022553"/>
    </source>
</evidence>
<comment type="caution">
    <text evidence="5">The sequence shown here is derived from an EMBL/GenBank/DDBJ whole genome shotgun (WGS) entry which is preliminary data.</text>
</comment>
<sequence>MKTYLWLCIIFFISCRSFDPVSYEPPLKPERTGIYAVNESLRVSEVIAKGKLSGLESLDVDNAGNIYGGDKEGNVLKVTSSGEISILGNTGGRALGVQFDSKGNLIVADAYKGLLSLSKEGTLSDLTTSYQGEKFKFTDDMDIAKDGKIYFTDASIYEQKEYLLDLLESRPYGRLFVFDPKTKETKLLLDGLYFANGVALSKNEDFILINETYRYKISRYWLKGKKAGTKEDFIVNLPGFPDNITRNHKGEFWVALFTVRNDRMDKMHPSAFLKKLTSNLPKFLWPKAEPYGFVLKLDENGNVISTLQDPGGEVLKEITSAIEKDGYLYLGSLYSDRIGKLKLNDK</sequence>
<dbReference type="PANTHER" id="PTHR10426:SF88">
    <property type="entry name" value="ADIPOCYTE PLASMA MEMBRANE-ASSOCIATED PROTEIN HEMOMUCIN-RELATED"/>
    <property type="match status" value="1"/>
</dbReference>
<evidence type="ECO:0000313" key="5">
    <source>
        <dbReference type="EMBL" id="TGN21055.1"/>
    </source>
</evidence>
<dbReference type="Pfam" id="PF20067">
    <property type="entry name" value="SSL_N"/>
    <property type="match status" value="1"/>
</dbReference>
<dbReference type="PANTHER" id="PTHR10426">
    <property type="entry name" value="STRICTOSIDINE SYNTHASE-RELATED"/>
    <property type="match status" value="1"/>
</dbReference>
<evidence type="ECO:0000259" key="4">
    <source>
        <dbReference type="Pfam" id="PF03088"/>
    </source>
</evidence>
<evidence type="ECO:0000256" key="3">
    <source>
        <dbReference type="ARBA" id="ARBA00023180"/>
    </source>
</evidence>
<protein>
    <submittedName>
        <fullName evidence="5">SMP-30/gluconolactonase/LRE family protein</fullName>
    </submittedName>
</protein>
<dbReference type="Gene3D" id="2.120.10.30">
    <property type="entry name" value="TolB, C-terminal domain"/>
    <property type="match status" value="1"/>
</dbReference>
<comment type="similarity">
    <text evidence="1">Belongs to the strictosidine synthase family.</text>
</comment>
<proteinExistence type="inferred from homology"/>
<gene>
    <name evidence="5" type="ORF">EHS15_00615</name>
</gene>
<dbReference type="GO" id="GO:0012505">
    <property type="term" value="C:endomembrane system"/>
    <property type="evidence" value="ECO:0007669"/>
    <property type="project" value="TreeGrafter"/>
</dbReference>
<accession>A0A4R9M5G4</accession>
<dbReference type="InterPro" id="IPR018119">
    <property type="entry name" value="Strictosidine_synth_cons-reg"/>
</dbReference>
<name>A0A4R9M5G4_9LEPT</name>
<evidence type="ECO:0000313" key="6">
    <source>
        <dbReference type="Proteomes" id="UP000298058"/>
    </source>
</evidence>
<dbReference type="RefSeq" id="WP_135758590.1">
    <property type="nucleotide sequence ID" value="NZ_RQHW01000002.1"/>
</dbReference>